<feature type="domain" description="RRM" evidence="5">
    <location>
        <begin position="145"/>
        <end position="221"/>
    </location>
</feature>
<dbReference type="Gene3D" id="3.30.70.330">
    <property type="match status" value="1"/>
</dbReference>
<dbReference type="PANTHER" id="PTHR23236">
    <property type="entry name" value="EUKARYOTIC TRANSLATION INITIATION FACTOR 4B/4H"/>
    <property type="match status" value="1"/>
</dbReference>
<name>A0AAV8CZI7_9POAL</name>
<dbReference type="AlphaFoldDB" id="A0AAV8CZI7"/>
<accession>A0AAV8CZI7</accession>
<dbReference type="Pfam" id="PF00076">
    <property type="entry name" value="RRM_1"/>
    <property type="match status" value="1"/>
</dbReference>
<organism evidence="6 7">
    <name type="scientific">Rhynchospora pubera</name>
    <dbReference type="NCBI Taxonomy" id="906938"/>
    <lineage>
        <taxon>Eukaryota</taxon>
        <taxon>Viridiplantae</taxon>
        <taxon>Streptophyta</taxon>
        <taxon>Embryophyta</taxon>
        <taxon>Tracheophyta</taxon>
        <taxon>Spermatophyta</taxon>
        <taxon>Magnoliopsida</taxon>
        <taxon>Liliopsida</taxon>
        <taxon>Poales</taxon>
        <taxon>Cyperaceae</taxon>
        <taxon>Cyperoideae</taxon>
        <taxon>Rhynchosporeae</taxon>
        <taxon>Rhynchospora</taxon>
    </lineage>
</organism>
<dbReference type="SUPFAM" id="SSF54928">
    <property type="entry name" value="RNA-binding domain, RBD"/>
    <property type="match status" value="1"/>
</dbReference>
<dbReference type="Proteomes" id="UP001140206">
    <property type="component" value="Chromosome 4"/>
</dbReference>
<dbReference type="EMBL" id="JAMFTS010000004">
    <property type="protein sequence ID" value="KAJ4761585.1"/>
    <property type="molecule type" value="Genomic_DNA"/>
</dbReference>
<dbReference type="PANTHER" id="PTHR23236:SF22">
    <property type="entry name" value="OS02G0757900 PROTEIN"/>
    <property type="match status" value="1"/>
</dbReference>
<dbReference type="InterPro" id="IPR000504">
    <property type="entry name" value="RRM_dom"/>
</dbReference>
<evidence type="ECO:0000256" key="4">
    <source>
        <dbReference type="SAM" id="MobiDB-lite"/>
    </source>
</evidence>
<evidence type="ECO:0000259" key="5">
    <source>
        <dbReference type="PROSITE" id="PS50102"/>
    </source>
</evidence>
<protein>
    <submittedName>
        <fullName evidence="6">Polyadenylate-binding protein 2</fullName>
    </submittedName>
</protein>
<dbReference type="GO" id="GO:0008143">
    <property type="term" value="F:poly(A) binding"/>
    <property type="evidence" value="ECO:0007669"/>
    <property type="project" value="TreeGrafter"/>
</dbReference>
<dbReference type="SMART" id="SM00360">
    <property type="entry name" value="RRM"/>
    <property type="match status" value="1"/>
</dbReference>
<dbReference type="InterPro" id="IPR012677">
    <property type="entry name" value="Nucleotide-bd_a/b_plait_sf"/>
</dbReference>
<feature type="coiled-coil region" evidence="3">
    <location>
        <begin position="89"/>
        <end position="123"/>
    </location>
</feature>
<evidence type="ECO:0000256" key="1">
    <source>
        <dbReference type="ARBA" id="ARBA00022884"/>
    </source>
</evidence>
<evidence type="ECO:0000256" key="3">
    <source>
        <dbReference type="SAM" id="Coils"/>
    </source>
</evidence>
<dbReference type="PROSITE" id="PS50102">
    <property type="entry name" value="RRM"/>
    <property type="match status" value="1"/>
</dbReference>
<evidence type="ECO:0000313" key="7">
    <source>
        <dbReference type="Proteomes" id="UP001140206"/>
    </source>
</evidence>
<keyword evidence="3" id="KW-0175">Coiled coil</keyword>
<dbReference type="CDD" id="cd12306">
    <property type="entry name" value="RRM_II_PABPs"/>
    <property type="match status" value="1"/>
</dbReference>
<proteinExistence type="predicted"/>
<sequence length="274" mass="32041">MFQQLRERSFQSSRYCANPDYYELFAGRSPIRDRYLEKRRDSFQNSDQRLKRREERGNRSSMDQEEHEVYGQEIPVDGGDIDMDPAEDDAVKMQELDEMKRKLREMEEEAAALREMQSKVEKEMGVVAEPGNADTQAAKEEIDSRSVYVGNVDYACTPEELQQHFESCGTVNRVTILTDKGGHPKGFAYVEFLELEAVQQAVLLNESELHGRQIKVAPKRTNVPGLKKHRPRRYNPFMDFGYGRPYMPPPYYAPYYGYGRAPRYRRPTRYSPYF</sequence>
<evidence type="ECO:0000256" key="2">
    <source>
        <dbReference type="PROSITE-ProRule" id="PRU00176"/>
    </source>
</evidence>
<keyword evidence="1 2" id="KW-0694">RNA-binding</keyword>
<reference evidence="6" key="1">
    <citation type="submission" date="2022-08" db="EMBL/GenBank/DDBJ databases">
        <authorList>
            <person name="Marques A."/>
        </authorList>
    </citation>
    <scope>NUCLEOTIDE SEQUENCE</scope>
    <source>
        <strain evidence="6">RhyPub2mFocal</strain>
        <tissue evidence="6">Leaves</tissue>
    </source>
</reference>
<dbReference type="InterPro" id="IPR035979">
    <property type="entry name" value="RBD_domain_sf"/>
</dbReference>
<comment type="caution">
    <text evidence="6">The sequence shown here is derived from an EMBL/GenBank/DDBJ whole genome shotgun (WGS) entry which is preliminary data.</text>
</comment>
<feature type="region of interest" description="Disordered" evidence="4">
    <location>
        <begin position="35"/>
        <end position="69"/>
    </location>
</feature>
<evidence type="ECO:0000313" key="6">
    <source>
        <dbReference type="EMBL" id="KAJ4761585.1"/>
    </source>
</evidence>
<keyword evidence="7" id="KW-1185">Reference proteome</keyword>
<gene>
    <name evidence="6" type="ORF">LUZ62_071960</name>
</gene>